<dbReference type="SUPFAM" id="SSF53474">
    <property type="entry name" value="alpha/beta-Hydrolases"/>
    <property type="match status" value="1"/>
</dbReference>
<dbReference type="GO" id="GO:0005634">
    <property type="term" value="C:nucleus"/>
    <property type="evidence" value="ECO:0007669"/>
    <property type="project" value="UniProtKB-SubCell"/>
</dbReference>
<dbReference type="STRING" id="65489.A0A0D3H8U1"/>
<keyword evidence="7" id="KW-1002">Plastid outer membrane</keyword>
<keyword evidence="9" id="KW-0472">Membrane</keyword>
<feature type="repeat" description="ANK" evidence="12">
    <location>
        <begin position="237"/>
        <end position="269"/>
    </location>
</feature>
<dbReference type="EnsemblPlants" id="OBART09G16160.1">
    <property type="protein sequence ID" value="OBART09G16160.1"/>
    <property type="gene ID" value="OBART09G16160"/>
</dbReference>
<evidence type="ECO:0000256" key="10">
    <source>
        <dbReference type="ARBA" id="ARBA00023242"/>
    </source>
</evidence>
<dbReference type="PROSITE" id="PS50088">
    <property type="entry name" value="ANK_REPEAT"/>
    <property type="match status" value="2"/>
</dbReference>
<accession>A0A0D3H8U1</accession>
<dbReference type="Gene3D" id="1.25.40.20">
    <property type="entry name" value="Ankyrin repeat-containing domain"/>
    <property type="match status" value="2"/>
</dbReference>
<evidence type="ECO:0000313" key="16">
    <source>
        <dbReference type="Proteomes" id="UP000026960"/>
    </source>
</evidence>
<sequence>MEDQKKNAKPEGSSGSQRGAPPAPDAGLPNPFDFSQFSNLLNDPSIKEMAEQIASDPVFTQMAEQLQKSAHVTGEQGGPALDPQQYMETMTQVMQNPQFMSMAERLGNTLMQDPGMSSMLESLTSPSHKELLEERMSRIKEDPSLKGILDEIESGGPSAMVKYWNDPEVLQKIGQAMSINFPGDAATSTTLSGPEETEEDGGDDDESIVHHTASVGDAEGLKKALEDGADMDEEDAEGRRALHFACGYGELKCAEILLEAGAAVNALDKNKNTPLHYAAGYGRKECVDLLLKHGAAVTPQNLDGKTPIEVAKLNNQDEVLKIRDALPRCTCVSPSLVPCLNGERPINARDQVGNATSGYVEPLDDDVEIVVPEDDHGLFAIDILDPSWFVEILHLSMVYHFHDMIDMLVDCGYKKGTTLFGYGYDFRQSNRIDKVMVGLRAKLETAYKASGGKKVNIISHSMGGLLVSCFMSMNRDIFAKYVNKWICIACPFQGAPGCINDSLLTGLQFVYGFESFFFVSRWVMHQLLVECPSIYEMLPNPHFKWKKAPVVQVWRKNPEKDGIAELVLYEATDCLSLFQEALRNNELKYNGKTIALPFNMSVFKWATETRRILEDAELPDTVSFYNIYGTSYDTPYDVCCVILLLLKYYAGPSYFQPVYTYVDGDGTVPIESTMADGFAAKERVGIEADHRGLLCDENVFELLKKWLGVKEESTRRRRLSKSKVTDFAPS</sequence>
<evidence type="ECO:0000256" key="1">
    <source>
        <dbReference type="ARBA" id="ARBA00004123"/>
    </source>
</evidence>
<keyword evidence="8" id="KW-0446">Lipid-binding</keyword>
<keyword evidence="10" id="KW-0539">Nucleus</keyword>
<proteinExistence type="predicted"/>
<evidence type="ECO:0000256" key="13">
    <source>
        <dbReference type="SAM" id="MobiDB-lite"/>
    </source>
</evidence>
<keyword evidence="6" id="KW-0677">Repeat</keyword>
<dbReference type="InterPro" id="IPR036770">
    <property type="entry name" value="Ankyrin_rpt-contain_sf"/>
</dbReference>
<feature type="compositionally biased region" description="Acidic residues" evidence="13">
    <location>
        <begin position="195"/>
        <end position="206"/>
    </location>
</feature>
<dbReference type="Gene3D" id="3.40.50.1820">
    <property type="entry name" value="alpha/beta hydrolase"/>
    <property type="match status" value="1"/>
</dbReference>
<dbReference type="GO" id="GO:0006629">
    <property type="term" value="P:lipid metabolic process"/>
    <property type="evidence" value="ECO:0007669"/>
    <property type="project" value="InterPro"/>
</dbReference>
<evidence type="ECO:0000256" key="11">
    <source>
        <dbReference type="ARBA" id="ARBA00060453"/>
    </source>
</evidence>
<comment type="subcellular location">
    <subcellularLocation>
        <location evidence="2">Cytoplasm</location>
    </subcellularLocation>
    <subcellularLocation>
        <location evidence="1">Nucleus</location>
    </subcellularLocation>
    <subcellularLocation>
        <location evidence="11">Plastid</location>
        <location evidence="11">Chloroplast outer membrane</location>
        <topology evidence="11">Peripheral membrane protein</topology>
        <orientation evidence="11">Cytoplasmic side</orientation>
    </subcellularLocation>
</comment>
<evidence type="ECO:0000256" key="5">
    <source>
        <dbReference type="ARBA" id="ARBA00022640"/>
    </source>
</evidence>
<dbReference type="InterPro" id="IPR029058">
    <property type="entry name" value="AB_hydrolase_fold"/>
</dbReference>
<dbReference type="PANTHER" id="PTHR11440">
    <property type="entry name" value="LECITHIN-CHOLESTEROL ACYLTRANSFERASE-RELATED"/>
    <property type="match status" value="1"/>
</dbReference>
<keyword evidence="16" id="KW-1185">Reference proteome</keyword>
<evidence type="ECO:0000256" key="8">
    <source>
        <dbReference type="ARBA" id="ARBA00023121"/>
    </source>
</evidence>
<dbReference type="GO" id="GO:0008289">
    <property type="term" value="F:lipid binding"/>
    <property type="evidence" value="ECO:0007669"/>
    <property type="project" value="UniProtKB-KW"/>
</dbReference>
<dbReference type="FunFam" id="1.25.40.20:FF:000106">
    <property type="entry name" value="Ankyrin repeat domain-containing protein 2"/>
    <property type="match status" value="1"/>
</dbReference>
<reference evidence="15" key="2">
    <citation type="submission" date="2015-03" db="UniProtKB">
        <authorList>
            <consortium name="EnsemblPlants"/>
        </authorList>
    </citation>
    <scope>IDENTIFICATION</scope>
</reference>
<keyword evidence="4" id="KW-0150">Chloroplast</keyword>
<dbReference type="Proteomes" id="UP000026960">
    <property type="component" value="Chromosome 9"/>
</dbReference>
<dbReference type="PROSITE" id="PS50297">
    <property type="entry name" value="ANK_REP_REGION"/>
    <property type="match status" value="2"/>
</dbReference>
<dbReference type="SUPFAM" id="SSF48403">
    <property type="entry name" value="Ankyrin repeat"/>
    <property type="match status" value="1"/>
</dbReference>
<feature type="domain" description="STI1/HOP DP" evidence="14">
    <location>
        <begin position="134"/>
        <end position="178"/>
    </location>
</feature>
<evidence type="ECO:0000256" key="4">
    <source>
        <dbReference type="ARBA" id="ARBA00022528"/>
    </source>
</evidence>
<evidence type="ECO:0000313" key="15">
    <source>
        <dbReference type="EnsemblPlants" id="OBART09G16160.1"/>
    </source>
</evidence>
<name>A0A0D3H8U1_9ORYZ</name>
<reference evidence="15" key="1">
    <citation type="journal article" date="2009" name="Rice">
        <title>De Novo Next Generation Sequencing of Plant Genomes.</title>
        <authorList>
            <person name="Rounsley S."/>
            <person name="Marri P.R."/>
            <person name="Yu Y."/>
            <person name="He R."/>
            <person name="Sisneros N."/>
            <person name="Goicoechea J.L."/>
            <person name="Lee S.J."/>
            <person name="Angelova A."/>
            <person name="Kudrna D."/>
            <person name="Luo M."/>
            <person name="Affourtit J."/>
            <person name="Desany B."/>
            <person name="Knight J."/>
            <person name="Niazi F."/>
            <person name="Egholm M."/>
            <person name="Wing R.A."/>
        </authorList>
    </citation>
    <scope>NUCLEOTIDE SEQUENCE [LARGE SCALE GENOMIC DNA]</scope>
    <source>
        <strain evidence="15">cv. IRGC 105608</strain>
    </source>
</reference>
<dbReference type="HOGENOM" id="CLU_379656_0_0_1"/>
<feature type="region of interest" description="Disordered" evidence="13">
    <location>
        <begin position="184"/>
        <end position="208"/>
    </location>
</feature>
<protein>
    <recommendedName>
        <fullName evidence="14">STI1/HOP DP domain-containing protein</fullName>
    </recommendedName>
</protein>
<dbReference type="Gramene" id="OBART09G16160.1">
    <property type="protein sequence ID" value="OBART09G16160.1"/>
    <property type="gene ID" value="OBART09G16160"/>
</dbReference>
<dbReference type="InterPro" id="IPR003386">
    <property type="entry name" value="LACT/PDAT_acylTrfase"/>
</dbReference>
<dbReference type="Pfam" id="PF12796">
    <property type="entry name" value="Ank_2"/>
    <property type="match status" value="1"/>
</dbReference>
<evidence type="ECO:0000256" key="3">
    <source>
        <dbReference type="ARBA" id="ARBA00022490"/>
    </source>
</evidence>
<evidence type="ECO:0000256" key="7">
    <source>
        <dbReference type="ARBA" id="ARBA00022805"/>
    </source>
</evidence>
<dbReference type="PaxDb" id="65489-OBART09G16160.1"/>
<dbReference type="AlphaFoldDB" id="A0A0D3H8U1"/>
<evidence type="ECO:0000256" key="9">
    <source>
        <dbReference type="ARBA" id="ARBA00023136"/>
    </source>
</evidence>
<keyword evidence="3" id="KW-0963">Cytoplasm</keyword>
<dbReference type="InterPro" id="IPR002110">
    <property type="entry name" value="Ankyrin_rpt"/>
</dbReference>
<evidence type="ECO:0000256" key="6">
    <source>
        <dbReference type="ARBA" id="ARBA00022737"/>
    </source>
</evidence>
<feature type="region of interest" description="Disordered" evidence="13">
    <location>
        <begin position="1"/>
        <end position="40"/>
    </location>
</feature>
<dbReference type="SMART" id="SM00248">
    <property type="entry name" value="ANK"/>
    <property type="match status" value="3"/>
</dbReference>
<keyword evidence="12" id="KW-0040">ANK repeat</keyword>
<feature type="repeat" description="ANK" evidence="12">
    <location>
        <begin position="270"/>
        <end position="302"/>
    </location>
</feature>
<evidence type="ECO:0000256" key="2">
    <source>
        <dbReference type="ARBA" id="ARBA00004496"/>
    </source>
</evidence>
<organism evidence="15">
    <name type="scientific">Oryza barthii</name>
    <dbReference type="NCBI Taxonomy" id="65489"/>
    <lineage>
        <taxon>Eukaryota</taxon>
        <taxon>Viridiplantae</taxon>
        <taxon>Streptophyta</taxon>
        <taxon>Embryophyta</taxon>
        <taxon>Tracheophyta</taxon>
        <taxon>Spermatophyta</taxon>
        <taxon>Magnoliopsida</taxon>
        <taxon>Liliopsida</taxon>
        <taxon>Poales</taxon>
        <taxon>Poaceae</taxon>
        <taxon>BOP clade</taxon>
        <taxon>Oryzoideae</taxon>
        <taxon>Oryzeae</taxon>
        <taxon>Oryzinae</taxon>
        <taxon>Oryza</taxon>
    </lineage>
</organism>
<evidence type="ECO:0000256" key="12">
    <source>
        <dbReference type="PROSITE-ProRule" id="PRU00023"/>
    </source>
</evidence>
<dbReference type="InterPro" id="IPR041243">
    <property type="entry name" value="STI1/HOP_DP"/>
</dbReference>
<keyword evidence="5" id="KW-0934">Plastid</keyword>
<dbReference type="Pfam" id="PF17830">
    <property type="entry name" value="STI1-HOP_DP"/>
    <property type="match status" value="1"/>
</dbReference>
<dbReference type="eggNOG" id="KOG0504">
    <property type="taxonomic scope" value="Eukaryota"/>
</dbReference>
<evidence type="ECO:0000259" key="14">
    <source>
        <dbReference type="Pfam" id="PF17830"/>
    </source>
</evidence>
<dbReference type="GO" id="GO:0008374">
    <property type="term" value="F:O-acyltransferase activity"/>
    <property type="evidence" value="ECO:0007669"/>
    <property type="project" value="InterPro"/>
</dbReference>
<dbReference type="Pfam" id="PF02450">
    <property type="entry name" value="LCAT"/>
    <property type="match status" value="1"/>
</dbReference>
<dbReference type="eggNOG" id="KOG2369">
    <property type="taxonomic scope" value="Eukaryota"/>
</dbReference>
<dbReference type="FunFam" id="1.25.40.20:FF:000049">
    <property type="entry name" value="Ankyrin repeat domain-containing protein 2"/>
    <property type="match status" value="1"/>
</dbReference>
<dbReference type="GO" id="GO:0009707">
    <property type="term" value="C:chloroplast outer membrane"/>
    <property type="evidence" value="ECO:0007669"/>
    <property type="project" value="UniProtKB-SubCell"/>
</dbReference>